<feature type="region of interest" description="Disordered" evidence="1">
    <location>
        <begin position="158"/>
        <end position="178"/>
    </location>
</feature>
<keyword evidence="3" id="KW-1185">Reference proteome</keyword>
<comment type="caution">
    <text evidence="2">The sequence shown here is derived from an EMBL/GenBank/DDBJ whole genome shotgun (WGS) entry which is preliminary data.</text>
</comment>
<sequence length="299" mass="32368">MLATSLEARHVLVERTIAAHPDGTTDVTAPHFYAVSDRAAHLNVDLAEATALQSDRPVRAILTAPQRYLRSRAAALGEEYHQAGIRHLELRMSPFGGEDESLKKIVDGFQIAQDLTEAGLHVTLGYSGNLGQVAVALGHAAAYSVGVGMMEHVNHMTQVNRKSKPPKPLEDGESGGGPQAGVYLPALAYTAPLRVARRLMEQSDLRVRIGCRVGSCGTSVLGPVLDVRGHYLHSRDLEVATLMAKPAGWRPTAELQRLRQALTLRNQINSNYLEVGQPAIKTRTLDSLIVDIERVQAAS</sequence>
<evidence type="ECO:0000256" key="1">
    <source>
        <dbReference type="SAM" id="MobiDB-lite"/>
    </source>
</evidence>
<name>A0ABR8MHP5_9ACTN</name>
<proteinExistence type="predicted"/>
<evidence type="ECO:0000313" key="2">
    <source>
        <dbReference type="EMBL" id="MBD3915085.1"/>
    </source>
</evidence>
<dbReference type="Proteomes" id="UP000649289">
    <property type="component" value="Unassembled WGS sequence"/>
</dbReference>
<dbReference type="EMBL" id="JACXYY010000004">
    <property type="protein sequence ID" value="MBD3915085.1"/>
    <property type="molecule type" value="Genomic_DNA"/>
</dbReference>
<evidence type="ECO:0000313" key="3">
    <source>
        <dbReference type="Proteomes" id="UP000649289"/>
    </source>
</evidence>
<accession>A0ABR8MHP5</accession>
<reference evidence="2 3" key="1">
    <citation type="submission" date="2020-09" db="EMBL/GenBank/DDBJ databases">
        <title>novel species in genus Nocardioides.</title>
        <authorList>
            <person name="Zhang G."/>
        </authorList>
    </citation>
    <scope>NUCLEOTIDE SEQUENCE [LARGE SCALE GENOMIC DNA]</scope>
    <source>
        <strain evidence="2 3">19197</strain>
    </source>
</reference>
<organism evidence="2 3">
    <name type="scientific">Nocardioides hwasunensis</name>
    <dbReference type="NCBI Taxonomy" id="397258"/>
    <lineage>
        <taxon>Bacteria</taxon>
        <taxon>Bacillati</taxon>
        <taxon>Actinomycetota</taxon>
        <taxon>Actinomycetes</taxon>
        <taxon>Propionibacteriales</taxon>
        <taxon>Nocardioidaceae</taxon>
        <taxon>Nocardioides</taxon>
    </lineage>
</organism>
<protein>
    <submittedName>
        <fullName evidence="2">Uncharacterized protein</fullName>
    </submittedName>
</protein>
<gene>
    <name evidence="2" type="ORF">IEZ25_10705</name>
</gene>